<dbReference type="AlphaFoldDB" id="A0A0V1FLG0"/>
<dbReference type="Proteomes" id="UP000054995">
    <property type="component" value="Unassembled WGS sequence"/>
</dbReference>
<dbReference type="EMBL" id="JYDT01000064">
    <property type="protein sequence ID" value="KRY86875.1"/>
    <property type="molecule type" value="Genomic_DNA"/>
</dbReference>
<evidence type="ECO:0000313" key="1">
    <source>
        <dbReference type="EMBL" id="KRY86875.1"/>
    </source>
</evidence>
<sequence>MNNTTFFSLTAEVTRPDATAQNYIPLSCQPFHNSSCIIAFQIMHVSPHLSFCTHLLTMLFVLFPG</sequence>
<organism evidence="1 2">
    <name type="scientific">Trichinella pseudospiralis</name>
    <name type="common">Parasitic roundworm</name>
    <dbReference type="NCBI Taxonomy" id="6337"/>
    <lineage>
        <taxon>Eukaryota</taxon>
        <taxon>Metazoa</taxon>
        <taxon>Ecdysozoa</taxon>
        <taxon>Nematoda</taxon>
        <taxon>Enoplea</taxon>
        <taxon>Dorylaimia</taxon>
        <taxon>Trichinellida</taxon>
        <taxon>Trichinellidae</taxon>
        <taxon>Trichinella</taxon>
    </lineage>
</organism>
<proteinExistence type="predicted"/>
<accession>A0A0V1FLG0</accession>
<evidence type="ECO:0000313" key="2">
    <source>
        <dbReference type="Proteomes" id="UP000054995"/>
    </source>
</evidence>
<comment type="caution">
    <text evidence="1">The sequence shown here is derived from an EMBL/GenBank/DDBJ whole genome shotgun (WGS) entry which is preliminary data.</text>
</comment>
<keyword evidence="2" id="KW-1185">Reference proteome</keyword>
<reference evidence="1 2" key="1">
    <citation type="submission" date="2015-01" db="EMBL/GenBank/DDBJ databases">
        <title>Evolution of Trichinella species and genotypes.</title>
        <authorList>
            <person name="Korhonen P.K."/>
            <person name="Edoardo P."/>
            <person name="Giuseppe L.R."/>
            <person name="Gasser R.B."/>
        </authorList>
    </citation>
    <scope>NUCLEOTIDE SEQUENCE [LARGE SCALE GENOMIC DNA]</scope>
    <source>
        <strain evidence="1">ISS470</strain>
    </source>
</reference>
<protein>
    <submittedName>
        <fullName evidence="1">Uncharacterized protein</fullName>
    </submittedName>
</protein>
<name>A0A0V1FLG0_TRIPS</name>
<gene>
    <name evidence="1" type="ORF">T4D_15717</name>
</gene>